<dbReference type="AlphaFoldDB" id="A0A2Y9A9J8"/>
<feature type="transmembrane region" description="Helical" evidence="1">
    <location>
        <begin position="21"/>
        <end position="42"/>
    </location>
</feature>
<keyword evidence="3" id="KW-1185">Reference proteome</keyword>
<evidence type="ECO:0000313" key="3">
    <source>
        <dbReference type="Proteomes" id="UP000250222"/>
    </source>
</evidence>
<protein>
    <submittedName>
        <fullName evidence="2">Uncharacterized protein</fullName>
    </submittedName>
</protein>
<evidence type="ECO:0000313" key="2">
    <source>
        <dbReference type="EMBL" id="SSA39938.1"/>
    </source>
</evidence>
<sequence>MSDLPPELRDDGERHRPVQPLWWRVTTAVIAVVLIAMVVIAYTF</sequence>
<dbReference type="EMBL" id="UETB01000003">
    <property type="protein sequence ID" value="SSA39938.1"/>
    <property type="molecule type" value="Genomic_DNA"/>
</dbReference>
<keyword evidence="1" id="KW-0812">Transmembrane</keyword>
<evidence type="ECO:0000256" key="1">
    <source>
        <dbReference type="SAM" id="Phobius"/>
    </source>
</evidence>
<dbReference type="Proteomes" id="UP000250222">
    <property type="component" value="Unassembled WGS sequence"/>
</dbReference>
<keyword evidence="1" id="KW-1133">Transmembrane helix</keyword>
<proteinExistence type="predicted"/>
<reference evidence="2 3" key="1">
    <citation type="submission" date="2016-10" db="EMBL/GenBank/DDBJ databases">
        <authorList>
            <person name="Cai Z."/>
        </authorList>
    </citation>
    <scope>NUCLEOTIDE SEQUENCE [LARGE SCALE GENOMIC DNA]</scope>
    <source>
        <strain evidence="2 3">CGMCC 1.10826</strain>
    </source>
</reference>
<name>A0A2Y9A9J8_9MICO</name>
<dbReference type="RefSeq" id="WP_258369271.1">
    <property type="nucleotide sequence ID" value="NZ_QKLZ01000003.1"/>
</dbReference>
<keyword evidence="1" id="KW-0472">Membrane</keyword>
<accession>A0A2Y9A9J8</accession>
<gene>
    <name evidence="2" type="ORF">SAMN05216184_103120</name>
</gene>
<organism evidence="2 3">
    <name type="scientific">Georgenia satyanarayanai</name>
    <dbReference type="NCBI Taxonomy" id="860221"/>
    <lineage>
        <taxon>Bacteria</taxon>
        <taxon>Bacillati</taxon>
        <taxon>Actinomycetota</taxon>
        <taxon>Actinomycetes</taxon>
        <taxon>Micrococcales</taxon>
        <taxon>Bogoriellaceae</taxon>
        <taxon>Georgenia</taxon>
    </lineage>
</organism>